<dbReference type="RefSeq" id="WP_094997752.1">
    <property type="nucleotide sequence ID" value="NZ_BMJL01000012.1"/>
</dbReference>
<keyword evidence="1" id="KW-0963">Cytoplasm</keyword>
<dbReference type="InterPro" id="IPR003444">
    <property type="entry name" value="MraZ"/>
</dbReference>
<name>A0A223V7L7_9FLAO</name>
<dbReference type="Pfam" id="PF02381">
    <property type="entry name" value="MraZ"/>
    <property type="match status" value="2"/>
</dbReference>
<evidence type="ECO:0000313" key="4">
    <source>
        <dbReference type="Proteomes" id="UP000215244"/>
    </source>
</evidence>
<protein>
    <recommendedName>
        <fullName evidence="1">Transcriptional regulator MraZ</fullName>
    </recommendedName>
</protein>
<organism evidence="3 4">
    <name type="scientific">Maribacter cobaltidurans</name>
    <dbReference type="NCBI Taxonomy" id="1178778"/>
    <lineage>
        <taxon>Bacteria</taxon>
        <taxon>Pseudomonadati</taxon>
        <taxon>Bacteroidota</taxon>
        <taxon>Flavobacteriia</taxon>
        <taxon>Flavobacteriales</taxon>
        <taxon>Flavobacteriaceae</taxon>
        <taxon>Maribacter</taxon>
    </lineage>
</organism>
<feature type="region of interest" description="Disordered" evidence="2">
    <location>
        <begin position="131"/>
        <end position="157"/>
    </location>
</feature>
<dbReference type="AlphaFoldDB" id="A0A223V7L7"/>
<dbReference type="InterPro" id="IPR020603">
    <property type="entry name" value="MraZ_dom"/>
</dbReference>
<proteinExistence type="inferred from homology"/>
<dbReference type="GO" id="GO:2000143">
    <property type="term" value="P:negative regulation of DNA-templated transcription initiation"/>
    <property type="evidence" value="ECO:0007669"/>
    <property type="project" value="TreeGrafter"/>
</dbReference>
<keyword evidence="4" id="KW-1185">Reference proteome</keyword>
<gene>
    <name evidence="1" type="primary">mraZ</name>
    <name evidence="3" type="ORF">CJ263_13470</name>
</gene>
<dbReference type="EMBL" id="CP022957">
    <property type="protein sequence ID" value="ASV31140.1"/>
    <property type="molecule type" value="Genomic_DNA"/>
</dbReference>
<dbReference type="PANTHER" id="PTHR34701:SF1">
    <property type="entry name" value="TRANSCRIPTIONAL REGULATOR MRAZ"/>
    <property type="match status" value="1"/>
</dbReference>
<dbReference type="GO" id="GO:0003700">
    <property type="term" value="F:DNA-binding transcription factor activity"/>
    <property type="evidence" value="ECO:0007669"/>
    <property type="project" value="UniProtKB-UniRule"/>
</dbReference>
<accession>A0A223V7L7</accession>
<dbReference type="GO" id="GO:0005737">
    <property type="term" value="C:cytoplasm"/>
    <property type="evidence" value="ECO:0007669"/>
    <property type="project" value="UniProtKB-UniRule"/>
</dbReference>
<comment type="subcellular location">
    <subcellularLocation>
        <location evidence="1">Cytoplasm</location>
        <location evidence="1">Nucleoid</location>
    </subcellularLocation>
</comment>
<keyword evidence="1" id="KW-0804">Transcription</keyword>
<dbReference type="InterPro" id="IPR035644">
    <property type="entry name" value="MraZ_C"/>
</dbReference>
<dbReference type="PANTHER" id="PTHR34701">
    <property type="entry name" value="TRANSCRIPTIONAL REGULATOR MRAZ"/>
    <property type="match status" value="1"/>
</dbReference>
<dbReference type="Gene3D" id="3.40.1550.20">
    <property type="entry name" value="Transcriptional regulator MraZ domain"/>
    <property type="match status" value="1"/>
</dbReference>
<feature type="compositionally biased region" description="Basic and acidic residues" evidence="2">
    <location>
        <begin position="136"/>
        <end position="157"/>
    </location>
</feature>
<sequence>MEIYFSGVYNCKADAKGRVMLPVSLRNQMAPMLGNGFFIKKSYYDECLELYPKHEWESEVKKLNERLGDSRKDREFKRKFTSGLRQVEIDATGRLLIPKDVIGLVDIKKDVVLSPMDRHLEIWDKATYDGDVESSPEEREQLAYEVKYAEKPGGDVS</sequence>
<comment type="subunit">
    <text evidence="1">Forms oligomers.</text>
</comment>
<keyword evidence="1" id="KW-0238">DNA-binding</keyword>
<dbReference type="CDD" id="cd16321">
    <property type="entry name" value="MraZ_C"/>
    <property type="match status" value="1"/>
</dbReference>
<dbReference type="KEGG" id="marb:CJ263_13470"/>
<dbReference type="GO" id="GO:0000976">
    <property type="term" value="F:transcription cis-regulatory region binding"/>
    <property type="evidence" value="ECO:0007669"/>
    <property type="project" value="TreeGrafter"/>
</dbReference>
<dbReference type="OrthoDB" id="9807753at2"/>
<keyword evidence="1" id="KW-0805">Transcription regulation</keyword>
<dbReference type="CDD" id="cd16320">
    <property type="entry name" value="MraZ_N"/>
    <property type="match status" value="1"/>
</dbReference>
<comment type="similarity">
    <text evidence="1">Belongs to the MraZ family.</text>
</comment>
<dbReference type="InterPro" id="IPR038619">
    <property type="entry name" value="MraZ_sf"/>
</dbReference>
<dbReference type="InterPro" id="IPR037914">
    <property type="entry name" value="SpoVT-AbrB_sf"/>
</dbReference>
<dbReference type="InterPro" id="IPR007159">
    <property type="entry name" value="SpoVT-AbrB_dom"/>
</dbReference>
<dbReference type="SUPFAM" id="SSF89447">
    <property type="entry name" value="AbrB/MazE/MraZ-like"/>
    <property type="match status" value="1"/>
</dbReference>
<dbReference type="GO" id="GO:0009295">
    <property type="term" value="C:nucleoid"/>
    <property type="evidence" value="ECO:0007669"/>
    <property type="project" value="UniProtKB-SubCell"/>
</dbReference>
<dbReference type="InterPro" id="IPR035642">
    <property type="entry name" value="MraZ_N"/>
</dbReference>
<dbReference type="Proteomes" id="UP000215244">
    <property type="component" value="Chromosome"/>
</dbReference>
<evidence type="ECO:0000256" key="1">
    <source>
        <dbReference type="HAMAP-Rule" id="MF_01008"/>
    </source>
</evidence>
<reference evidence="3 4" key="1">
    <citation type="submission" date="2017-08" db="EMBL/GenBank/DDBJ databases">
        <title>The complete genome sequence of Maribacter sp. B1, isolated from deep-sea sediment.</title>
        <authorList>
            <person name="Wu Y.-H."/>
            <person name="Cheng H."/>
            <person name="Xu X.-W."/>
        </authorList>
    </citation>
    <scope>NUCLEOTIDE SEQUENCE [LARGE SCALE GENOMIC DNA]</scope>
    <source>
        <strain evidence="3 4">B1</strain>
    </source>
</reference>
<evidence type="ECO:0000256" key="2">
    <source>
        <dbReference type="SAM" id="MobiDB-lite"/>
    </source>
</evidence>
<evidence type="ECO:0000313" key="3">
    <source>
        <dbReference type="EMBL" id="ASV31140.1"/>
    </source>
</evidence>
<dbReference type="PROSITE" id="PS51740">
    <property type="entry name" value="SPOVT_ABRB"/>
    <property type="match status" value="2"/>
</dbReference>
<dbReference type="HAMAP" id="MF_01008">
    <property type="entry name" value="MraZ"/>
    <property type="match status" value="1"/>
</dbReference>